<evidence type="ECO:0000313" key="2">
    <source>
        <dbReference type="Proteomes" id="UP000521075"/>
    </source>
</evidence>
<proteinExistence type="predicted"/>
<protein>
    <submittedName>
        <fullName evidence="1">Uncharacterized protein (DUF2252 family)</fullName>
    </submittedName>
</protein>
<dbReference type="PANTHER" id="PTHR39441">
    <property type="entry name" value="DUF2252 DOMAIN-CONTAINING PROTEIN"/>
    <property type="match status" value="1"/>
</dbReference>
<accession>A0A853DPK4</accession>
<keyword evidence="2" id="KW-1185">Reference proteome</keyword>
<dbReference type="PANTHER" id="PTHR39441:SF1">
    <property type="entry name" value="DUF2252 DOMAIN-CONTAINING PROTEIN"/>
    <property type="match status" value="1"/>
</dbReference>
<dbReference type="Proteomes" id="UP000521075">
    <property type="component" value="Unassembled WGS sequence"/>
</dbReference>
<dbReference type="Pfam" id="PF10009">
    <property type="entry name" value="DUF2252"/>
    <property type="match status" value="1"/>
</dbReference>
<reference evidence="1 2" key="1">
    <citation type="submission" date="2020-07" db="EMBL/GenBank/DDBJ databases">
        <title>Sequencing the genomes of 1000 actinobacteria strains.</title>
        <authorList>
            <person name="Klenk H.-P."/>
        </authorList>
    </citation>
    <scope>NUCLEOTIDE SEQUENCE [LARGE SCALE GENOMIC DNA]</scope>
    <source>
        <strain evidence="1 2">DSM 15166</strain>
    </source>
</reference>
<dbReference type="EMBL" id="JACCHJ010000001">
    <property type="protein sequence ID" value="NYK08474.1"/>
    <property type="molecule type" value="Genomic_DNA"/>
</dbReference>
<comment type="caution">
    <text evidence="1">The sequence shown here is derived from an EMBL/GenBank/DDBJ whole genome shotgun (WGS) entry which is preliminary data.</text>
</comment>
<sequence length="463" mass="50983">MDIDTVGLRAETPLDEAELAAAGRAMREAVPRSAHAEYSPSPGRDPLGILATQHEARLQQLVDLRVERMGTDAFSFYRGTAAIQSADLAACPTTGAEVVVCGDAHLSNFGMFRSPENAMVFDINDFDEATVGPWEWDVKRLLCSVIVAGRSLGAPEQELVGIAEEAAASYRDWLARTLKRTLRERYFRPTSVNERRRRLHPDTVRMIQEVALASGKRTSQRVARRALEDDGEGGLRFVDRPPVLQRAEPEIRALADAAFHRYRETVPPNVALLLSQYRLLDVARRVVGVGSVGTRCFILALRGPAEETLILQLKEAGSSVVEQFGGVTPLPGYLDPALFPEQQGYRVVACQRILQAVSDPFLGFLKESGFTFYLRLFRNRNASFEIPAMNSVQFRDYARICAVVLARAHARSPKAAFVSGYLGAGDSFPRAVARWSSAYADQAEEDYAAFVAAARDGRFTVAA</sequence>
<dbReference type="SUPFAM" id="SSF56112">
    <property type="entry name" value="Protein kinase-like (PK-like)"/>
    <property type="match status" value="1"/>
</dbReference>
<name>A0A853DPK4_9MICO</name>
<gene>
    <name evidence="1" type="ORF">HNR14_000355</name>
</gene>
<dbReference type="InterPro" id="IPR018721">
    <property type="entry name" value="DUF2252"/>
</dbReference>
<dbReference type="InterPro" id="IPR011009">
    <property type="entry name" value="Kinase-like_dom_sf"/>
</dbReference>
<dbReference type="RefSeq" id="WP_179699540.1">
    <property type="nucleotide sequence ID" value="NZ_BAAAHA010000002.1"/>
</dbReference>
<dbReference type="AlphaFoldDB" id="A0A853DPK4"/>
<organism evidence="1 2">
    <name type="scientific">Leifsonia naganoensis</name>
    <dbReference type="NCBI Taxonomy" id="150025"/>
    <lineage>
        <taxon>Bacteria</taxon>
        <taxon>Bacillati</taxon>
        <taxon>Actinomycetota</taxon>
        <taxon>Actinomycetes</taxon>
        <taxon>Micrococcales</taxon>
        <taxon>Microbacteriaceae</taxon>
        <taxon>Leifsonia</taxon>
    </lineage>
</organism>
<evidence type="ECO:0000313" key="1">
    <source>
        <dbReference type="EMBL" id="NYK08474.1"/>
    </source>
</evidence>